<dbReference type="Proteomes" id="UP000007431">
    <property type="component" value="Unassembled WGS sequence"/>
</dbReference>
<sequence>MPRPAPRLNRFPQRLDYTLIPAPLDLSLPDVTEKSPLPAIIVTPSSPSHHAPDYFIAFLAPPPPPTMRERLAAKWKSFRCEGETGPVALPPTPSSPTTAQKLPTSSRSLRTALLAAILALVLLCHVVSHGILQRRHMEFTPQAEAEAELLEEEEPHHGHHHGLHHPHAHMHDGQRMHDGHDGHDGQHRHAHAEEMIAHDDEETDASSWFGWLQPVWVHGERGADFVVNEEELAMADAAAEAEAEALEAEVESASMEAEQASTGTEEATEVVEAMETSA</sequence>
<keyword evidence="4" id="KW-1185">Reference proteome</keyword>
<proteinExistence type="predicted"/>
<feature type="transmembrane region" description="Helical" evidence="2">
    <location>
        <begin position="111"/>
        <end position="132"/>
    </location>
</feature>
<feature type="region of interest" description="Disordered" evidence="1">
    <location>
        <begin position="253"/>
        <end position="278"/>
    </location>
</feature>
<evidence type="ECO:0000256" key="2">
    <source>
        <dbReference type="SAM" id="Phobius"/>
    </source>
</evidence>
<accession>D8PLL1</accession>
<dbReference type="VEuPathDB" id="FungiDB:SCHCODRAFT_02624574"/>
<feature type="compositionally biased region" description="Basic residues" evidence="1">
    <location>
        <begin position="157"/>
        <end position="168"/>
    </location>
</feature>
<dbReference type="AlphaFoldDB" id="D8PLL1"/>
<protein>
    <submittedName>
        <fullName evidence="3">Expressed protein</fullName>
    </submittedName>
</protein>
<gene>
    <name evidence="3" type="ORF">SCHCODRAFT_83991</name>
</gene>
<dbReference type="InParanoid" id="D8PLL1"/>
<evidence type="ECO:0000313" key="4">
    <source>
        <dbReference type="Proteomes" id="UP000007431"/>
    </source>
</evidence>
<feature type="region of interest" description="Disordered" evidence="1">
    <location>
        <begin position="153"/>
        <end position="189"/>
    </location>
</feature>
<organism evidence="4">
    <name type="scientific">Schizophyllum commune (strain H4-8 / FGSC 9210)</name>
    <name type="common">Split gill fungus</name>
    <dbReference type="NCBI Taxonomy" id="578458"/>
    <lineage>
        <taxon>Eukaryota</taxon>
        <taxon>Fungi</taxon>
        <taxon>Dikarya</taxon>
        <taxon>Basidiomycota</taxon>
        <taxon>Agaricomycotina</taxon>
        <taxon>Agaricomycetes</taxon>
        <taxon>Agaricomycetidae</taxon>
        <taxon>Agaricales</taxon>
        <taxon>Schizophyllaceae</taxon>
        <taxon>Schizophyllum</taxon>
    </lineage>
</organism>
<feature type="region of interest" description="Disordered" evidence="1">
    <location>
        <begin position="83"/>
        <end position="103"/>
    </location>
</feature>
<reference evidence="3 4" key="1">
    <citation type="journal article" date="2010" name="Nat. Biotechnol.">
        <title>Genome sequence of the model mushroom Schizophyllum commune.</title>
        <authorList>
            <person name="Ohm R.A."/>
            <person name="de Jong J.F."/>
            <person name="Lugones L.G."/>
            <person name="Aerts A."/>
            <person name="Kothe E."/>
            <person name="Stajich J.E."/>
            <person name="de Vries R.P."/>
            <person name="Record E."/>
            <person name="Levasseur A."/>
            <person name="Baker S.E."/>
            <person name="Bartholomew K.A."/>
            <person name="Coutinho P.M."/>
            <person name="Erdmann S."/>
            <person name="Fowler T.J."/>
            <person name="Gathman A.C."/>
            <person name="Lombard V."/>
            <person name="Henrissat B."/>
            <person name="Knabe N."/>
            <person name="Kuees U."/>
            <person name="Lilly W.W."/>
            <person name="Lindquist E."/>
            <person name="Lucas S."/>
            <person name="Magnuson J.K."/>
            <person name="Piumi F."/>
            <person name="Raudaskoski M."/>
            <person name="Salamov A."/>
            <person name="Schmutz J."/>
            <person name="Schwarze F.W.M.R."/>
            <person name="vanKuyk P.A."/>
            <person name="Horton J.S."/>
            <person name="Grigoriev I.V."/>
            <person name="Woesten H.A.B."/>
        </authorList>
    </citation>
    <scope>NUCLEOTIDE SEQUENCE [LARGE SCALE GENOMIC DNA]</scope>
    <source>
        <strain evidence="4">H4-8 / FGSC 9210</strain>
    </source>
</reference>
<keyword evidence="2" id="KW-0812">Transmembrane</keyword>
<evidence type="ECO:0000256" key="1">
    <source>
        <dbReference type="SAM" id="MobiDB-lite"/>
    </source>
</evidence>
<keyword evidence="2" id="KW-1133">Transmembrane helix</keyword>
<evidence type="ECO:0000313" key="3">
    <source>
        <dbReference type="EMBL" id="EFJ02048.1"/>
    </source>
</evidence>
<dbReference type="EMBL" id="GL377302">
    <property type="protein sequence ID" value="EFJ02048.1"/>
    <property type="molecule type" value="Genomic_DNA"/>
</dbReference>
<keyword evidence="2" id="KW-0472">Membrane</keyword>
<dbReference type="eggNOG" id="ENOG502R22Z">
    <property type="taxonomic scope" value="Eukaryota"/>
</dbReference>
<dbReference type="HOGENOM" id="CLU_1001689_0_0_1"/>
<name>D8PLL1_SCHCM</name>
<feature type="compositionally biased region" description="Basic and acidic residues" evidence="1">
    <location>
        <begin position="169"/>
        <end position="189"/>
    </location>
</feature>